<dbReference type="InterPro" id="IPR054471">
    <property type="entry name" value="GPIID_WHD"/>
</dbReference>
<accession>A0A438NF52</accession>
<evidence type="ECO:0000259" key="6">
    <source>
        <dbReference type="Pfam" id="PF24883"/>
    </source>
</evidence>
<dbReference type="InterPro" id="IPR036770">
    <property type="entry name" value="Ankyrin_rpt-contain_sf"/>
</dbReference>
<dbReference type="PANTHER" id="PTHR10039:SF16">
    <property type="entry name" value="GPI INOSITOL-DEACYLASE"/>
    <property type="match status" value="1"/>
</dbReference>
<evidence type="ECO:0000259" key="5">
    <source>
        <dbReference type="Pfam" id="PF22939"/>
    </source>
</evidence>
<dbReference type="Pfam" id="PF24883">
    <property type="entry name" value="NPHP3_N"/>
    <property type="match status" value="1"/>
</dbReference>
<dbReference type="EMBL" id="NAJM01000004">
    <property type="protein sequence ID" value="RVX74340.1"/>
    <property type="molecule type" value="Genomic_DNA"/>
</dbReference>
<feature type="repeat" description="ANK" evidence="2">
    <location>
        <begin position="813"/>
        <end position="845"/>
    </location>
</feature>
<feature type="domain" description="Nephrocystin 3-like N-terminal" evidence="6">
    <location>
        <begin position="200"/>
        <end position="359"/>
    </location>
</feature>
<dbReference type="Gene3D" id="1.25.40.20">
    <property type="entry name" value="Ankyrin repeat-containing domain"/>
    <property type="match status" value="2"/>
</dbReference>
<dbReference type="PANTHER" id="PTHR10039">
    <property type="entry name" value="AMELOGENIN"/>
    <property type="match status" value="1"/>
</dbReference>
<evidence type="ECO:0000256" key="2">
    <source>
        <dbReference type="PROSITE-ProRule" id="PRU00023"/>
    </source>
</evidence>
<dbReference type="OrthoDB" id="1577640at2759"/>
<dbReference type="AlphaFoldDB" id="A0A438NF52"/>
<dbReference type="InterPro" id="IPR031348">
    <property type="entry name" value="PigL_N"/>
</dbReference>
<dbReference type="SUPFAM" id="SSF48403">
    <property type="entry name" value="Ankyrin repeat"/>
    <property type="match status" value="1"/>
</dbReference>
<feature type="repeat" description="ANK" evidence="2">
    <location>
        <begin position="777"/>
        <end position="809"/>
    </location>
</feature>
<evidence type="ECO:0000313" key="8">
    <source>
        <dbReference type="Proteomes" id="UP000288859"/>
    </source>
</evidence>
<sequence>MGDPLSVTASAASFLALGLQSAEYLYNFYIRYRAQHEELARTAQKLGILVESLQNIDNLVRTHKWRPDERSSVQTLEKSISGCEDIIKFLQDEVNKFKAEPTDNWKAKIVVGGRKAAYPFKRSTLEDLGDEINDFRDNLLIALHAIQLKEHENTQSDIENTTACLKAMQAQLVSKSITTWLNSPDPTIDLNIISSKRHTNTGNWFVKGPAYTNWLTQDNSFLWLYGFAGCGKSVLCSTAIHDARERRGVSAESAVAFTDKAKQDVSAALKSILLQLCGQVLGLENKLARLKESTNQGTPALPELLKVIRQAVTQCRHVYILLDALDECPAGDSRLELLTVIKTMRQWHLPNLHLLITSRNEQDIRDHLKWDNLSHDREHIELKNDGVEQDIAQYVSSQLENDPQLKRWGEHREKIKTYLGRHANGVFRWAACQLEPLRQYPKSEYFLNKCLRSLPKTLQETYERIVSQSCSPEDARQLLSLLCFARRPLSVEEVIAALAVDVDGLGGYDPARRLGDEADDLARICPGLIEFGSEETSQWSESRLGRRIVRIAHYSVQEYVLCSFAPTESSQHGRLSKLCLLYLQNPALQDRDFVYSHRNSLIGPYAFANYAANHWYKHHQQADDRSAQELVGLVVTLLTTDNLRKSWEHVGRHVIWNGRASFPQPKGFGTCQGSRAVYYASLFGLSFALAEMLATPVAKFHGPKCDCTSPLQGALSAASGKGFKTIVKMLLDNGASVNEERGLDGVPLHQALSHGDIEIAQLLLENGADINATHPVSGRTALIVMSSYGDVKFVKFLIQNGANVNFVSTEPLRNNTALVEASTYGHVEVVQLLIQSGADINIIDTRGKRHGTALMEALDRYHDEVVHTLLDHGADINLMGRYGETVWEVAAVLGHTPLVRRLLDMTIKNDTGWDSLCPATCAAFLYCRPTVVELLFQHVEHINLPELVQSVLHYWRDEKWQNEIRRPPREGQPIVSLPEEWCMKIVQMAYSGGHEGVLDMMHEQMSHALEPYEMLDQIVREWDAEQSPSILESDDTVLMRFLGTCN</sequence>
<dbReference type="Pfam" id="PF00023">
    <property type="entry name" value="Ank"/>
    <property type="match status" value="1"/>
</dbReference>
<reference evidence="7 8" key="1">
    <citation type="submission" date="2017-03" db="EMBL/GenBank/DDBJ databases">
        <title>Genomes of endolithic fungi from Antarctica.</title>
        <authorList>
            <person name="Coleine C."/>
            <person name="Masonjones S."/>
            <person name="Stajich J.E."/>
        </authorList>
    </citation>
    <scope>NUCLEOTIDE SEQUENCE [LARGE SCALE GENOMIC DNA]</scope>
    <source>
        <strain evidence="7 8">CCFEE 6314</strain>
    </source>
</reference>
<dbReference type="Proteomes" id="UP000288859">
    <property type="component" value="Unassembled WGS sequence"/>
</dbReference>
<evidence type="ECO:0000259" key="4">
    <source>
        <dbReference type="Pfam" id="PF17111"/>
    </source>
</evidence>
<gene>
    <name evidence="7" type="ORF">B0A52_01465</name>
</gene>
<dbReference type="InterPro" id="IPR002110">
    <property type="entry name" value="Ankyrin_rpt"/>
</dbReference>
<dbReference type="InterPro" id="IPR056884">
    <property type="entry name" value="NPHP3-like_N"/>
</dbReference>
<feature type="domain" description="GPI inositol-deacylase winged helix" evidence="5">
    <location>
        <begin position="464"/>
        <end position="561"/>
    </location>
</feature>
<keyword evidence="1" id="KW-0677">Repeat</keyword>
<evidence type="ECO:0000256" key="1">
    <source>
        <dbReference type="ARBA" id="ARBA00022737"/>
    </source>
</evidence>
<name>A0A438NF52_EXOME</name>
<protein>
    <submittedName>
        <fullName evidence="7">Uncharacterized protein</fullName>
    </submittedName>
</protein>
<dbReference type="Pfam" id="PF22939">
    <property type="entry name" value="WHD_GPIID"/>
    <property type="match status" value="1"/>
</dbReference>
<dbReference type="Pfam" id="PF17111">
    <property type="entry name" value="PigL_N"/>
    <property type="match status" value="1"/>
</dbReference>
<keyword evidence="2" id="KW-0040">ANK repeat</keyword>
<evidence type="ECO:0000256" key="3">
    <source>
        <dbReference type="SAM" id="Coils"/>
    </source>
</evidence>
<dbReference type="Pfam" id="PF12796">
    <property type="entry name" value="Ank_2"/>
    <property type="match status" value="1"/>
</dbReference>
<keyword evidence="3" id="KW-0175">Coiled coil</keyword>
<dbReference type="PROSITE" id="PS50088">
    <property type="entry name" value="ANK_REPEAT"/>
    <property type="match status" value="4"/>
</dbReference>
<dbReference type="InterPro" id="IPR027417">
    <property type="entry name" value="P-loop_NTPase"/>
</dbReference>
<organism evidence="7 8">
    <name type="scientific">Exophiala mesophila</name>
    <name type="common">Black yeast-like fungus</name>
    <dbReference type="NCBI Taxonomy" id="212818"/>
    <lineage>
        <taxon>Eukaryota</taxon>
        <taxon>Fungi</taxon>
        <taxon>Dikarya</taxon>
        <taxon>Ascomycota</taxon>
        <taxon>Pezizomycotina</taxon>
        <taxon>Eurotiomycetes</taxon>
        <taxon>Chaetothyriomycetidae</taxon>
        <taxon>Chaetothyriales</taxon>
        <taxon>Herpotrichiellaceae</taxon>
        <taxon>Exophiala</taxon>
    </lineage>
</organism>
<feature type="repeat" description="ANK" evidence="2">
    <location>
        <begin position="743"/>
        <end position="775"/>
    </location>
</feature>
<dbReference type="VEuPathDB" id="FungiDB:PV10_04684"/>
<feature type="coiled-coil region" evidence="3">
    <location>
        <begin position="73"/>
        <end position="100"/>
    </location>
</feature>
<dbReference type="SMART" id="SM00248">
    <property type="entry name" value="ANK"/>
    <property type="match status" value="6"/>
</dbReference>
<evidence type="ECO:0000313" key="7">
    <source>
        <dbReference type="EMBL" id="RVX74340.1"/>
    </source>
</evidence>
<feature type="repeat" description="ANK" evidence="2">
    <location>
        <begin position="849"/>
        <end position="881"/>
    </location>
</feature>
<dbReference type="Gene3D" id="3.40.50.300">
    <property type="entry name" value="P-loop containing nucleotide triphosphate hydrolases"/>
    <property type="match status" value="1"/>
</dbReference>
<dbReference type="PROSITE" id="PS50297">
    <property type="entry name" value="ANK_REP_REGION"/>
    <property type="match status" value="4"/>
</dbReference>
<dbReference type="SUPFAM" id="SSF52540">
    <property type="entry name" value="P-loop containing nucleoside triphosphate hydrolases"/>
    <property type="match status" value="1"/>
</dbReference>
<proteinExistence type="predicted"/>
<comment type="caution">
    <text evidence="7">The sequence shown here is derived from an EMBL/GenBank/DDBJ whole genome shotgun (WGS) entry which is preliminary data.</text>
</comment>
<feature type="domain" description="Azaphilone pigments biosynthesis cluster protein L N-terminal" evidence="4">
    <location>
        <begin position="3"/>
        <end position="172"/>
    </location>
</feature>